<feature type="domain" description="DUF6531" evidence="2">
    <location>
        <begin position="82"/>
        <end position="153"/>
    </location>
</feature>
<gene>
    <name evidence="3" type="ORF">BE08_10200</name>
</gene>
<evidence type="ECO:0000256" key="1">
    <source>
        <dbReference type="SAM" id="MobiDB-lite"/>
    </source>
</evidence>
<protein>
    <recommendedName>
        <fullName evidence="2">DUF6531 domain-containing protein</fullName>
    </recommendedName>
</protein>
<accession>A0A150PFH6</accession>
<evidence type="ECO:0000313" key="3">
    <source>
        <dbReference type="EMBL" id="KYF54382.1"/>
    </source>
</evidence>
<reference evidence="3 4" key="1">
    <citation type="submission" date="2014-02" db="EMBL/GenBank/DDBJ databases">
        <title>The small core and large imbalanced accessory genome model reveals a collaborative survival strategy of Sorangium cellulosum strains in nature.</title>
        <authorList>
            <person name="Han K."/>
            <person name="Peng R."/>
            <person name="Blom J."/>
            <person name="Li Y.-Z."/>
        </authorList>
    </citation>
    <scope>NUCLEOTIDE SEQUENCE [LARGE SCALE GENOMIC DNA]</scope>
    <source>
        <strain evidence="3 4">So0157-25</strain>
    </source>
</reference>
<dbReference type="Pfam" id="PF20148">
    <property type="entry name" value="DUF6531"/>
    <property type="match status" value="1"/>
</dbReference>
<dbReference type="AlphaFoldDB" id="A0A150PFH6"/>
<dbReference type="Proteomes" id="UP000075420">
    <property type="component" value="Unassembled WGS sequence"/>
</dbReference>
<feature type="region of interest" description="Disordered" evidence="1">
    <location>
        <begin position="25"/>
        <end position="49"/>
    </location>
</feature>
<proteinExistence type="predicted"/>
<evidence type="ECO:0000259" key="2">
    <source>
        <dbReference type="Pfam" id="PF20148"/>
    </source>
</evidence>
<comment type="caution">
    <text evidence="3">The sequence shown here is derived from an EMBL/GenBank/DDBJ whole genome shotgun (WGS) entry which is preliminary data.</text>
</comment>
<organism evidence="3 4">
    <name type="scientific">Sorangium cellulosum</name>
    <name type="common">Polyangium cellulosum</name>
    <dbReference type="NCBI Taxonomy" id="56"/>
    <lineage>
        <taxon>Bacteria</taxon>
        <taxon>Pseudomonadati</taxon>
        <taxon>Myxococcota</taxon>
        <taxon>Polyangia</taxon>
        <taxon>Polyangiales</taxon>
        <taxon>Polyangiaceae</taxon>
        <taxon>Sorangium</taxon>
    </lineage>
</organism>
<sequence length="182" mass="18302">MPNIRAIAGMNPGVFVMGGGGAAGGKGGRGGNGNADGQGAGGNNGGQNADGGGNGANACGQGTGAAAWTNPRHGGSGGTSAGDPVDIVTGRVFTVPALDLGLPGPLPFVIRRQYSSTARERDVGLGFGWSHSLAWMIVRSRRRVDILQDDGTVLGETYEIRSKHDVMVAVSSGRRLSGTWSG</sequence>
<evidence type="ECO:0000313" key="4">
    <source>
        <dbReference type="Proteomes" id="UP000075420"/>
    </source>
</evidence>
<dbReference type="EMBL" id="JELY01001860">
    <property type="protein sequence ID" value="KYF54382.1"/>
    <property type="molecule type" value="Genomic_DNA"/>
</dbReference>
<dbReference type="InterPro" id="IPR045351">
    <property type="entry name" value="DUF6531"/>
</dbReference>
<name>A0A150PFH6_SORCE</name>